<reference evidence="4 5" key="1">
    <citation type="submission" date="2012-05" db="EMBL/GenBank/DDBJ databases">
        <title>Finished chromosome of genome of Chamaesiphon sp. PCC 6605.</title>
        <authorList>
            <consortium name="US DOE Joint Genome Institute"/>
            <person name="Gugger M."/>
            <person name="Coursin T."/>
            <person name="Rippka R."/>
            <person name="Tandeau De Marsac N."/>
            <person name="Huntemann M."/>
            <person name="Wei C.-L."/>
            <person name="Han J."/>
            <person name="Detter J.C."/>
            <person name="Han C."/>
            <person name="Tapia R."/>
            <person name="Chen A."/>
            <person name="Kyrpides N."/>
            <person name="Mavromatis K."/>
            <person name="Markowitz V."/>
            <person name="Szeto E."/>
            <person name="Ivanova N."/>
            <person name="Pagani I."/>
            <person name="Pati A."/>
            <person name="Goodwin L."/>
            <person name="Nordberg H.P."/>
            <person name="Cantor M.N."/>
            <person name="Hua S.X."/>
            <person name="Woyke T."/>
            <person name="Kerfeld C.A."/>
        </authorList>
    </citation>
    <scope>NUCLEOTIDE SEQUENCE [LARGE SCALE GENOMIC DNA]</scope>
    <source>
        <strain evidence="5">ATCC 27169 / PCC 6605</strain>
    </source>
</reference>
<keyword evidence="2 4" id="KW-0808">Transferase</keyword>
<dbReference type="PATRIC" id="fig|1173020.3.peg.63"/>
<evidence type="ECO:0000256" key="1">
    <source>
        <dbReference type="ARBA" id="ARBA00022676"/>
    </source>
</evidence>
<feature type="domain" description="Phosphoribosyltransferase" evidence="3">
    <location>
        <begin position="7"/>
        <end position="151"/>
    </location>
</feature>
<dbReference type="PANTHER" id="PTHR43363:SF1">
    <property type="entry name" value="HYPOXANTHINE-GUANINE PHOSPHORIBOSYLTRANSFERASE"/>
    <property type="match status" value="1"/>
</dbReference>
<dbReference type="InterPro" id="IPR000836">
    <property type="entry name" value="PRTase_dom"/>
</dbReference>
<dbReference type="CDD" id="cd06223">
    <property type="entry name" value="PRTases_typeI"/>
    <property type="match status" value="1"/>
</dbReference>
<evidence type="ECO:0000256" key="2">
    <source>
        <dbReference type="ARBA" id="ARBA00022679"/>
    </source>
</evidence>
<dbReference type="Proteomes" id="UP000010366">
    <property type="component" value="Chromosome"/>
</dbReference>
<dbReference type="GO" id="GO:0016757">
    <property type="term" value="F:glycosyltransferase activity"/>
    <property type="evidence" value="ECO:0007669"/>
    <property type="project" value="UniProtKB-KW"/>
</dbReference>
<evidence type="ECO:0000313" key="5">
    <source>
        <dbReference type="Proteomes" id="UP000010366"/>
    </source>
</evidence>
<gene>
    <name evidence="4" type="ORF">Cha6605_0054</name>
</gene>
<keyword evidence="5" id="KW-1185">Reference proteome</keyword>
<dbReference type="InterPro" id="IPR029057">
    <property type="entry name" value="PRTase-like"/>
</dbReference>
<dbReference type="EMBL" id="CP003600">
    <property type="protein sequence ID" value="AFY91362.1"/>
    <property type="molecule type" value="Genomic_DNA"/>
</dbReference>
<dbReference type="Pfam" id="PF00156">
    <property type="entry name" value="Pribosyltran"/>
    <property type="match status" value="1"/>
</dbReference>
<dbReference type="PANTHER" id="PTHR43363">
    <property type="entry name" value="HYPOXANTHINE PHOSPHORIBOSYLTRANSFERASE"/>
    <property type="match status" value="1"/>
</dbReference>
<dbReference type="RefSeq" id="WP_015157557.1">
    <property type="nucleotide sequence ID" value="NC_019697.1"/>
</dbReference>
<keyword evidence="1 4" id="KW-0328">Glycosyltransferase</keyword>
<evidence type="ECO:0000259" key="3">
    <source>
        <dbReference type="Pfam" id="PF00156"/>
    </source>
</evidence>
<organism evidence="4 5">
    <name type="scientific">Chamaesiphon minutus (strain ATCC 27169 / PCC 6605)</name>
    <dbReference type="NCBI Taxonomy" id="1173020"/>
    <lineage>
        <taxon>Bacteria</taxon>
        <taxon>Bacillati</taxon>
        <taxon>Cyanobacteriota</taxon>
        <taxon>Cyanophyceae</taxon>
        <taxon>Gomontiellales</taxon>
        <taxon>Chamaesiphonaceae</taxon>
        <taxon>Chamaesiphon</taxon>
    </lineage>
</organism>
<name>K9U8H3_CHAP6</name>
<dbReference type="HOGENOM" id="CLU_080904_2_0_3"/>
<dbReference type="eggNOG" id="COG2236">
    <property type="taxonomic scope" value="Bacteria"/>
</dbReference>
<dbReference type="SUPFAM" id="SSF53271">
    <property type="entry name" value="PRTase-like"/>
    <property type="match status" value="1"/>
</dbReference>
<protein>
    <submittedName>
        <fullName evidence="4">Putative phosphoribosyltransferase</fullName>
    </submittedName>
</protein>
<proteinExistence type="predicted"/>
<evidence type="ECO:0000313" key="4">
    <source>
        <dbReference type="EMBL" id="AFY91362.1"/>
    </source>
</evidence>
<dbReference type="KEGG" id="cmp:Cha6605_0054"/>
<accession>K9U8H3</accession>
<dbReference type="AlphaFoldDB" id="K9U8H3"/>
<sequence>MLDLHVSWDEYHQSIELLAKQIYQSQWEFDRIICLARGGLRVGDILSRIFKKPLAILAASSYGGDRERGKLSIASQITMTDPSMGSRVLVVDDLVDSGVTLQQTTVWLRDLYPEIEELKTAVIWYKACSLYIPDYYVSYLPSNPWIHQPFEKYDNFDILTMLKQR</sequence>
<dbReference type="OrthoDB" id="307631at2"/>
<dbReference type="Gene3D" id="3.40.50.2020">
    <property type="match status" value="1"/>
</dbReference>